<feature type="transmembrane region" description="Helical" evidence="8">
    <location>
        <begin position="316"/>
        <end position="333"/>
    </location>
</feature>
<evidence type="ECO:0000256" key="1">
    <source>
        <dbReference type="ARBA" id="ARBA00004429"/>
    </source>
</evidence>
<dbReference type="KEGG" id="dda:Dd703_1353"/>
<sequence length="564" mass="61187">MQTICICCTRPIGLLHWRIAPKSAFLCLIHVLNFILRRKMNKAITLKMLPPIGFHLPARSLMPLALPLTLLLLWSLASLRGWMPPQILPAPQQVVATAVSLLQGDLPSHLLISLQRLGGGLLAGVLAGTLLGALMGASRRAEQLLYPTVYTLAQIPTLGWIPFFMVLFGIDDGLKLAVLIKAVIVPVTLHSQRGVRDVPPTLREAAAVLRLPLPTRLLRLTLPAALPVWFTGLRLALSQAWVSLIVVELLASSQGIGYLMVWGRQLFQLDIVFVCIAAIGATGLLMEWGINRFDHHLIRWPHAPVGRLTHTPGRPAIGLMLPLLLLVLWHLSCSRDWVDATLLPAPALVVQTLWRGVLDGTLPDAMLHSLFRALTGGIIGVSTGWLAGIALGLSTRAEALFAPSLSLLRQVALFAWLPLITAWAGNDEGGKVTFVALAAFFPMLVASHRGVRQRSAALQEVAQILRLPLSARLRVLILPGAAPAMFTGLRLSLIHAWLGTVGAEYFMSSGAGIGSLMINAQQLMEMPIILSGMLLIGLTGVLLDHAGQRLEAHMTRWRHTGDSQ</sequence>
<evidence type="ECO:0000256" key="5">
    <source>
        <dbReference type="ARBA" id="ARBA00022692"/>
    </source>
</evidence>
<evidence type="ECO:0000256" key="4">
    <source>
        <dbReference type="ARBA" id="ARBA00022519"/>
    </source>
</evidence>
<dbReference type="Pfam" id="PF00528">
    <property type="entry name" value="BPD_transp_1"/>
    <property type="match status" value="2"/>
</dbReference>
<evidence type="ECO:0000313" key="10">
    <source>
        <dbReference type="EMBL" id="ACS85155.1"/>
    </source>
</evidence>
<dbReference type="SUPFAM" id="SSF161098">
    <property type="entry name" value="MetI-like"/>
    <property type="match status" value="2"/>
</dbReference>
<feature type="transmembrane region" description="Helical" evidence="8">
    <location>
        <begin position="405"/>
        <end position="424"/>
    </location>
</feature>
<dbReference type="InterPro" id="IPR000515">
    <property type="entry name" value="MetI-like"/>
</dbReference>
<keyword evidence="4" id="KW-0997">Cell inner membrane</keyword>
<dbReference type="GO" id="GO:0055085">
    <property type="term" value="P:transmembrane transport"/>
    <property type="evidence" value="ECO:0007669"/>
    <property type="project" value="InterPro"/>
</dbReference>
<keyword evidence="3" id="KW-1003">Cell membrane</keyword>
<keyword evidence="11" id="KW-1185">Reference proteome</keyword>
<accession>C6CDN8</accession>
<feature type="transmembrane region" description="Helical" evidence="8">
    <location>
        <begin position="370"/>
        <end position="393"/>
    </location>
</feature>
<dbReference type="PANTHER" id="PTHR30151">
    <property type="entry name" value="ALKANE SULFONATE ABC TRANSPORTER-RELATED, MEMBRANE SUBUNIT"/>
    <property type="match status" value="1"/>
</dbReference>
<feature type="transmembrane region" description="Helical" evidence="8">
    <location>
        <begin position="241"/>
        <end position="262"/>
    </location>
</feature>
<evidence type="ECO:0000256" key="6">
    <source>
        <dbReference type="ARBA" id="ARBA00022989"/>
    </source>
</evidence>
<reference evidence="10" key="1">
    <citation type="submission" date="2009-06" db="EMBL/GenBank/DDBJ databases">
        <title>Complete sequence of Dickeya dadantii Ech703.</title>
        <authorList>
            <consortium name="US DOE Joint Genome Institute"/>
            <person name="Lucas S."/>
            <person name="Copeland A."/>
            <person name="Lapidus A."/>
            <person name="Glavina del Rio T."/>
            <person name="Dalin E."/>
            <person name="Tice H."/>
            <person name="Bruce D."/>
            <person name="Goodwin L."/>
            <person name="Pitluck S."/>
            <person name="Chertkov O."/>
            <person name="Brettin T."/>
            <person name="Detter J.C."/>
            <person name="Han C."/>
            <person name="Larimer F."/>
            <person name="Land M."/>
            <person name="Hauser L."/>
            <person name="Kyrpides N."/>
            <person name="Mikhailova N."/>
            <person name="Balakrishnan V."/>
            <person name="Glasner J."/>
            <person name="Perna N.T."/>
        </authorList>
    </citation>
    <scope>NUCLEOTIDE SEQUENCE [LARGE SCALE GENOMIC DNA]</scope>
    <source>
        <strain evidence="10">Ech703</strain>
    </source>
</reference>
<dbReference type="PANTHER" id="PTHR30151:SF38">
    <property type="entry name" value="ALIPHATIC SULFONATES TRANSPORT PERMEASE PROTEIN SSUC-RELATED"/>
    <property type="match status" value="1"/>
</dbReference>
<comment type="subcellular location">
    <subcellularLocation>
        <location evidence="1">Cell inner membrane</location>
        <topology evidence="1">Multi-pass membrane protein</topology>
    </subcellularLocation>
    <subcellularLocation>
        <location evidence="8">Cell membrane</location>
        <topology evidence="8">Multi-pass membrane protein</topology>
    </subcellularLocation>
</comment>
<organism evidence="10 11">
    <name type="scientific">Musicola paradisiaca (strain Ech703)</name>
    <name type="common">Dickeya paradisiaca</name>
    <name type="synonym">Dickeya dadantii</name>
    <dbReference type="NCBI Taxonomy" id="579405"/>
    <lineage>
        <taxon>Bacteria</taxon>
        <taxon>Pseudomonadati</taxon>
        <taxon>Pseudomonadota</taxon>
        <taxon>Gammaproteobacteria</taxon>
        <taxon>Enterobacterales</taxon>
        <taxon>Pectobacteriaceae</taxon>
        <taxon>Musicola</taxon>
    </lineage>
</organism>
<proteinExistence type="inferred from homology"/>
<evidence type="ECO:0000256" key="2">
    <source>
        <dbReference type="ARBA" id="ARBA00022448"/>
    </source>
</evidence>
<feature type="transmembrane region" description="Helical" evidence="8">
    <location>
        <begin position="269"/>
        <end position="290"/>
    </location>
</feature>
<feature type="transmembrane region" description="Helical" evidence="8">
    <location>
        <begin position="19"/>
        <end position="36"/>
    </location>
</feature>
<dbReference type="Proteomes" id="UP000002734">
    <property type="component" value="Chromosome"/>
</dbReference>
<dbReference type="EMBL" id="CP001654">
    <property type="protein sequence ID" value="ACS85155.1"/>
    <property type="molecule type" value="Genomic_DNA"/>
</dbReference>
<dbReference type="AlphaFoldDB" id="C6CDN8"/>
<dbReference type="STRING" id="579405.Dd703_1353"/>
<keyword evidence="5 8" id="KW-0812">Transmembrane</keyword>
<evidence type="ECO:0000259" key="9">
    <source>
        <dbReference type="PROSITE" id="PS50928"/>
    </source>
</evidence>
<keyword evidence="7 8" id="KW-0472">Membrane</keyword>
<keyword evidence="2 8" id="KW-0813">Transport</keyword>
<dbReference type="eggNOG" id="COG0600">
    <property type="taxonomic scope" value="Bacteria"/>
</dbReference>
<evidence type="ECO:0000313" key="11">
    <source>
        <dbReference type="Proteomes" id="UP000002734"/>
    </source>
</evidence>
<feature type="transmembrane region" description="Helical" evidence="8">
    <location>
        <begin position="430"/>
        <end position="446"/>
    </location>
</feature>
<protein>
    <submittedName>
        <fullName evidence="10">Binding-protein-dependent transport systems inner membrane component</fullName>
    </submittedName>
</protein>
<dbReference type="InterPro" id="IPR035906">
    <property type="entry name" value="MetI-like_sf"/>
</dbReference>
<evidence type="ECO:0000256" key="3">
    <source>
        <dbReference type="ARBA" id="ARBA00022475"/>
    </source>
</evidence>
<keyword evidence="6 8" id="KW-1133">Transmembrane helix</keyword>
<dbReference type="PROSITE" id="PS50928">
    <property type="entry name" value="ABC_TM1"/>
    <property type="match status" value="1"/>
</dbReference>
<dbReference type="Gene3D" id="1.10.3720.10">
    <property type="entry name" value="MetI-like"/>
    <property type="match status" value="2"/>
</dbReference>
<evidence type="ECO:0000256" key="7">
    <source>
        <dbReference type="ARBA" id="ARBA00023136"/>
    </source>
</evidence>
<evidence type="ECO:0000256" key="8">
    <source>
        <dbReference type="RuleBase" id="RU363032"/>
    </source>
</evidence>
<dbReference type="GO" id="GO:0005886">
    <property type="term" value="C:plasma membrane"/>
    <property type="evidence" value="ECO:0007669"/>
    <property type="project" value="UniProtKB-SubCell"/>
</dbReference>
<feature type="transmembrane region" description="Helical" evidence="8">
    <location>
        <begin position="117"/>
        <end position="137"/>
    </location>
</feature>
<feature type="domain" description="ABC transmembrane type-1" evidence="9">
    <location>
        <begin position="110"/>
        <end position="294"/>
    </location>
</feature>
<name>C6CDN8_MUSP7</name>
<dbReference type="HOGENOM" id="CLU_521559_0_0_6"/>
<gene>
    <name evidence="10" type="ordered locus">Dd703_1353</name>
</gene>
<feature type="transmembrane region" description="Helical" evidence="8">
    <location>
        <begin position="526"/>
        <end position="546"/>
    </location>
</feature>
<feature type="transmembrane region" description="Helical" evidence="8">
    <location>
        <begin position="149"/>
        <end position="170"/>
    </location>
</feature>
<dbReference type="CDD" id="cd06261">
    <property type="entry name" value="TM_PBP2"/>
    <property type="match status" value="1"/>
</dbReference>
<comment type="similarity">
    <text evidence="8">Belongs to the binding-protein-dependent transport system permease family.</text>
</comment>
<feature type="transmembrane region" description="Helical" evidence="8">
    <location>
        <begin position="56"/>
        <end position="77"/>
    </location>
</feature>
<feature type="transmembrane region" description="Helical" evidence="8">
    <location>
        <begin position="340"/>
        <end position="358"/>
    </location>
</feature>